<evidence type="ECO:0008006" key="5">
    <source>
        <dbReference type="Google" id="ProtNLM"/>
    </source>
</evidence>
<feature type="transmembrane region" description="Helical" evidence="2">
    <location>
        <begin position="210"/>
        <end position="230"/>
    </location>
</feature>
<feature type="transmembrane region" description="Helical" evidence="2">
    <location>
        <begin position="6"/>
        <end position="29"/>
    </location>
</feature>
<feature type="region of interest" description="Disordered" evidence="1">
    <location>
        <begin position="298"/>
        <end position="327"/>
    </location>
</feature>
<evidence type="ECO:0000256" key="2">
    <source>
        <dbReference type="SAM" id="Phobius"/>
    </source>
</evidence>
<gene>
    <name evidence="3" type="ORF">KFE25_012370</name>
</gene>
<feature type="transmembrane region" description="Helical" evidence="2">
    <location>
        <begin position="41"/>
        <end position="61"/>
    </location>
</feature>
<dbReference type="OrthoDB" id="10500251at2759"/>
<feature type="compositionally biased region" description="Basic and acidic residues" evidence="1">
    <location>
        <begin position="317"/>
        <end position="327"/>
    </location>
</feature>
<keyword evidence="2" id="KW-0812">Transmembrane</keyword>
<comment type="caution">
    <text evidence="3">The sequence shown here is derived from an EMBL/GenBank/DDBJ whole genome shotgun (WGS) entry which is preliminary data.</text>
</comment>
<keyword evidence="2" id="KW-0472">Membrane</keyword>
<feature type="transmembrane region" description="Helical" evidence="2">
    <location>
        <begin position="160"/>
        <end position="181"/>
    </location>
</feature>
<keyword evidence="4" id="KW-1185">Reference proteome</keyword>
<protein>
    <recommendedName>
        <fullName evidence="5">THH1/TOM1/TOM3 domain-containing protein</fullName>
    </recommendedName>
</protein>
<evidence type="ECO:0000313" key="4">
    <source>
        <dbReference type="Proteomes" id="UP000751190"/>
    </source>
</evidence>
<dbReference type="AlphaFoldDB" id="A0A8J6C814"/>
<evidence type="ECO:0000256" key="1">
    <source>
        <dbReference type="SAM" id="MobiDB-lite"/>
    </source>
</evidence>
<keyword evidence="2" id="KW-1133">Transmembrane helix</keyword>
<dbReference type="EMBL" id="JAGTXO010000011">
    <property type="protein sequence ID" value="KAG8465007.1"/>
    <property type="molecule type" value="Genomic_DNA"/>
</dbReference>
<accession>A0A8J6C814</accession>
<feature type="transmembrane region" description="Helical" evidence="2">
    <location>
        <begin position="123"/>
        <end position="145"/>
    </location>
</feature>
<organism evidence="3 4">
    <name type="scientific">Diacronema lutheri</name>
    <name type="common">Unicellular marine alga</name>
    <name type="synonym">Monochrysis lutheri</name>
    <dbReference type="NCBI Taxonomy" id="2081491"/>
    <lineage>
        <taxon>Eukaryota</taxon>
        <taxon>Haptista</taxon>
        <taxon>Haptophyta</taxon>
        <taxon>Pavlovophyceae</taxon>
        <taxon>Pavlovales</taxon>
        <taxon>Pavlovaceae</taxon>
        <taxon>Diacronema</taxon>
    </lineage>
</organism>
<feature type="transmembrane region" description="Helical" evidence="2">
    <location>
        <begin position="81"/>
        <end position="102"/>
    </location>
</feature>
<sequence>MADAVLATGFVLHTLALIVSVLWAAWSIQRHGWRKRSTRRLSYYMYVALHAVRLFWLAALARAGADATLDELELRSPTAAVLNRVALCLAFNAFSMLVFGWANVTSSGAGACARALPARRVFLLLNGAHWASHAGLCAALLAAAARGPSDRLRLLVRLDAALVVAFAAALAALAAAFGLMLSARFVQLAAAAADPTLGGYVTVKFNKVNVAWHVFCACFALRAVFLAAALPGVGPIVGRAHLYAFGYFTPDVVPTFVALVVLRKRTLPCTCCGLLSPPRTLDRSAAELHQQLIFSPSSLSRASAGGAGTSDGSESGGGRKDSSGGEM</sequence>
<dbReference type="Proteomes" id="UP000751190">
    <property type="component" value="Unassembled WGS sequence"/>
</dbReference>
<reference evidence="3" key="1">
    <citation type="submission" date="2021-05" db="EMBL/GenBank/DDBJ databases">
        <title>The genome of the haptophyte Pavlova lutheri (Diacronema luteri, Pavlovales) - a model for lipid biosynthesis in eukaryotic algae.</title>
        <authorList>
            <person name="Hulatt C.J."/>
            <person name="Posewitz M.C."/>
        </authorList>
    </citation>
    <scope>NUCLEOTIDE SEQUENCE</scope>
    <source>
        <strain evidence="3">NIVA-4/92</strain>
    </source>
</reference>
<proteinExistence type="predicted"/>
<evidence type="ECO:0000313" key="3">
    <source>
        <dbReference type="EMBL" id="KAG8465007.1"/>
    </source>
</evidence>
<name>A0A8J6C814_DIALT</name>
<feature type="transmembrane region" description="Helical" evidence="2">
    <location>
        <begin position="242"/>
        <end position="262"/>
    </location>
</feature>